<dbReference type="Pfam" id="PF01810">
    <property type="entry name" value="LysE"/>
    <property type="match status" value="1"/>
</dbReference>
<evidence type="ECO:0000313" key="8">
    <source>
        <dbReference type="Proteomes" id="UP000184171"/>
    </source>
</evidence>
<dbReference type="RefSeq" id="WP_139249413.1">
    <property type="nucleotide sequence ID" value="NZ_FQZT01000020.1"/>
</dbReference>
<dbReference type="InterPro" id="IPR001123">
    <property type="entry name" value="LeuE-type"/>
</dbReference>
<evidence type="ECO:0000256" key="2">
    <source>
        <dbReference type="ARBA" id="ARBA00022475"/>
    </source>
</evidence>
<protein>
    <submittedName>
        <fullName evidence="7">L-lysine exporter family protein LysE/ArgO</fullName>
    </submittedName>
</protein>
<keyword evidence="2" id="KW-1003">Cell membrane</keyword>
<name>A0A1M6MQK0_MALRU</name>
<accession>A0A1M6MQK0</accession>
<feature type="transmembrane region" description="Helical" evidence="6">
    <location>
        <begin position="67"/>
        <end position="83"/>
    </location>
</feature>
<evidence type="ECO:0000256" key="5">
    <source>
        <dbReference type="ARBA" id="ARBA00023136"/>
    </source>
</evidence>
<feature type="transmembrane region" description="Helical" evidence="6">
    <location>
        <begin position="144"/>
        <end position="169"/>
    </location>
</feature>
<feature type="transmembrane region" description="Helical" evidence="6">
    <location>
        <begin position="6"/>
        <end position="26"/>
    </location>
</feature>
<feature type="transmembrane region" description="Helical" evidence="6">
    <location>
        <begin position="176"/>
        <end position="198"/>
    </location>
</feature>
<dbReference type="PANTHER" id="PTHR30086:SF20">
    <property type="entry name" value="ARGININE EXPORTER PROTEIN ARGO-RELATED"/>
    <property type="match status" value="1"/>
</dbReference>
<dbReference type="PANTHER" id="PTHR30086">
    <property type="entry name" value="ARGININE EXPORTER PROTEIN ARGO"/>
    <property type="match status" value="1"/>
</dbReference>
<keyword evidence="5 6" id="KW-0472">Membrane</keyword>
<dbReference type="GO" id="GO:0005886">
    <property type="term" value="C:plasma membrane"/>
    <property type="evidence" value="ECO:0007669"/>
    <property type="project" value="UniProtKB-SubCell"/>
</dbReference>
<dbReference type="GO" id="GO:0015171">
    <property type="term" value="F:amino acid transmembrane transporter activity"/>
    <property type="evidence" value="ECO:0007669"/>
    <property type="project" value="TreeGrafter"/>
</dbReference>
<feature type="transmembrane region" description="Helical" evidence="6">
    <location>
        <begin position="109"/>
        <end position="132"/>
    </location>
</feature>
<keyword evidence="3 6" id="KW-0812">Transmembrane</keyword>
<organism evidence="7 8">
    <name type="scientific">Malonomonas rubra DSM 5091</name>
    <dbReference type="NCBI Taxonomy" id="1122189"/>
    <lineage>
        <taxon>Bacteria</taxon>
        <taxon>Pseudomonadati</taxon>
        <taxon>Thermodesulfobacteriota</taxon>
        <taxon>Desulfuromonadia</taxon>
        <taxon>Desulfuromonadales</taxon>
        <taxon>Geopsychrobacteraceae</taxon>
        <taxon>Malonomonas</taxon>
    </lineage>
</organism>
<evidence type="ECO:0000313" key="7">
    <source>
        <dbReference type="EMBL" id="SHJ85676.1"/>
    </source>
</evidence>
<evidence type="ECO:0000256" key="4">
    <source>
        <dbReference type="ARBA" id="ARBA00022989"/>
    </source>
</evidence>
<feature type="transmembrane region" description="Helical" evidence="6">
    <location>
        <begin position="38"/>
        <end position="61"/>
    </location>
</feature>
<proteinExistence type="predicted"/>
<evidence type="ECO:0000256" key="3">
    <source>
        <dbReference type="ARBA" id="ARBA00022692"/>
    </source>
</evidence>
<sequence length="206" mass="21865">MVAFLQGLGLGGGLIIAIGAQNAFVLSQGVRRNYPLQTALVCSLCDAILMIIGISGVGALVATNPQLAQTATWGGAAFLFWYGSRSFRSALQGGSLQTDAEKSLSRRKLLVTTLALTLLNPHVYLDTIVLVGSISGQLADSERLLFGAGAISASVLWFFSLSFGAGLLAPLFRKQIAWRCLDGFVCLTMWTIAVSLIWPEVSQLIA</sequence>
<dbReference type="STRING" id="1122189.SAMN02745165_03363"/>
<evidence type="ECO:0000256" key="6">
    <source>
        <dbReference type="SAM" id="Phobius"/>
    </source>
</evidence>
<comment type="subcellular location">
    <subcellularLocation>
        <location evidence="1">Cell membrane</location>
        <topology evidence="1">Multi-pass membrane protein</topology>
    </subcellularLocation>
</comment>
<keyword evidence="4 6" id="KW-1133">Transmembrane helix</keyword>
<dbReference type="Proteomes" id="UP000184171">
    <property type="component" value="Unassembled WGS sequence"/>
</dbReference>
<dbReference type="AlphaFoldDB" id="A0A1M6MQK0"/>
<dbReference type="EMBL" id="FQZT01000020">
    <property type="protein sequence ID" value="SHJ85676.1"/>
    <property type="molecule type" value="Genomic_DNA"/>
</dbReference>
<evidence type="ECO:0000256" key="1">
    <source>
        <dbReference type="ARBA" id="ARBA00004651"/>
    </source>
</evidence>
<reference evidence="7 8" key="1">
    <citation type="submission" date="2016-11" db="EMBL/GenBank/DDBJ databases">
        <authorList>
            <person name="Jaros S."/>
            <person name="Januszkiewicz K."/>
            <person name="Wedrychowicz H."/>
        </authorList>
    </citation>
    <scope>NUCLEOTIDE SEQUENCE [LARGE SCALE GENOMIC DNA]</scope>
    <source>
        <strain evidence="7 8">DSM 5091</strain>
    </source>
</reference>
<gene>
    <name evidence="7" type="ORF">SAMN02745165_03363</name>
</gene>
<keyword evidence="8" id="KW-1185">Reference proteome</keyword>